<keyword evidence="3" id="KW-1185">Reference proteome</keyword>
<proteinExistence type="predicted"/>
<dbReference type="Proteomes" id="UP000677812">
    <property type="component" value="Unassembled WGS sequence"/>
</dbReference>
<reference evidence="2 3" key="1">
    <citation type="submission" date="2021-04" db="EMBL/GenBank/DDBJ databases">
        <title>The complete genome sequence of Neokomagataea sp. TBRC 2177.</title>
        <authorList>
            <person name="Charoenyingcharoen P."/>
            <person name="Yukphan P."/>
        </authorList>
    </citation>
    <scope>NUCLEOTIDE SEQUENCE [LARGE SCALE GENOMIC DNA]</scope>
    <source>
        <strain evidence="2 3">TBRC 2177</strain>
    </source>
</reference>
<gene>
    <name evidence="2" type="ORF">KB213_08195</name>
</gene>
<evidence type="ECO:0000313" key="3">
    <source>
        <dbReference type="Proteomes" id="UP000677812"/>
    </source>
</evidence>
<keyword evidence="1" id="KW-0732">Signal</keyword>
<dbReference type="EMBL" id="JAGRQH010000005">
    <property type="protein sequence ID" value="MBR0560031.1"/>
    <property type="molecule type" value="Genomic_DNA"/>
</dbReference>
<organism evidence="2 3">
    <name type="scientific">Neokomagataea anthophila</name>
    <dbReference type="NCBI Taxonomy" id="2826925"/>
    <lineage>
        <taxon>Bacteria</taxon>
        <taxon>Pseudomonadati</taxon>
        <taxon>Pseudomonadota</taxon>
        <taxon>Alphaproteobacteria</taxon>
        <taxon>Acetobacterales</taxon>
        <taxon>Acetobacteraceae</taxon>
        <taxon>Neokomagataea</taxon>
    </lineage>
</organism>
<accession>A0ABS5E827</accession>
<sequence length="222" mass="23194">MRRILFALPFLIPFVAHAQQAANPVEPFRYGMHVGTAKNPLYAALSSVVPTAQADAGQAAAPVELFQYGHRVGTQSNPLYINLGNALSAFLPIAGGVMTGNLYGTNATFSGSVTAGTGLQIRVPNSTVTGGILPIGTLGMEFVNSNGAIMDGTFGSIYSNWLIVPKVFSYATLPSGGSYGAEATCKDCWSASNPNGPSSPGIHVYWLNNQWADAFGVGVKHP</sequence>
<evidence type="ECO:0000256" key="1">
    <source>
        <dbReference type="SAM" id="SignalP"/>
    </source>
</evidence>
<feature type="chain" id="PRO_5047251679" evidence="1">
    <location>
        <begin position="19"/>
        <end position="222"/>
    </location>
</feature>
<protein>
    <submittedName>
        <fullName evidence="2">Uncharacterized protein</fullName>
    </submittedName>
</protein>
<dbReference type="RefSeq" id="WP_211682075.1">
    <property type="nucleotide sequence ID" value="NZ_JAGRQH010000005.1"/>
</dbReference>
<evidence type="ECO:0000313" key="2">
    <source>
        <dbReference type="EMBL" id="MBR0560031.1"/>
    </source>
</evidence>
<comment type="caution">
    <text evidence="2">The sequence shown here is derived from an EMBL/GenBank/DDBJ whole genome shotgun (WGS) entry which is preliminary data.</text>
</comment>
<name>A0ABS5E827_9PROT</name>
<feature type="signal peptide" evidence="1">
    <location>
        <begin position="1"/>
        <end position="18"/>
    </location>
</feature>